<reference evidence="3" key="1">
    <citation type="submission" date="2020-10" db="EMBL/GenBank/DDBJ databases">
        <authorList>
            <person name="Gilroy R."/>
        </authorList>
    </citation>
    <scope>NUCLEOTIDE SEQUENCE</scope>
    <source>
        <strain evidence="3">ChiBcec16-1751</strain>
    </source>
</reference>
<comment type="caution">
    <text evidence="3">The sequence shown here is derived from an EMBL/GenBank/DDBJ whole genome shotgun (WGS) entry which is preliminary data.</text>
</comment>
<evidence type="ECO:0000256" key="2">
    <source>
        <dbReference type="SAM" id="Phobius"/>
    </source>
</evidence>
<dbReference type="AlphaFoldDB" id="A0A9D1FBN7"/>
<evidence type="ECO:0000256" key="1">
    <source>
        <dbReference type="SAM" id="Coils"/>
    </source>
</evidence>
<keyword evidence="2" id="KW-1133">Transmembrane helix</keyword>
<reference evidence="3" key="2">
    <citation type="journal article" date="2021" name="PeerJ">
        <title>Extensive microbial diversity within the chicken gut microbiome revealed by metagenomics and culture.</title>
        <authorList>
            <person name="Gilroy R."/>
            <person name="Ravi A."/>
            <person name="Getino M."/>
            <person name="Pursley I."/>
            <person name="Horton D.L."/>
            <person name="Alikhan N.F."/>
            <person name="Baker D."/>
            <person name="Gharbi K."/>
            <person name="Hall N."/>
            <person name="Watson M."/>
            <person name="Adriaenssens E.M."/>
            <person name="Foster-Nyarko E."/>
            <person name="Jarju S."/>
            <person name="Secka A."/>
            <person name="Antonio M."/>
            <person name="Oren A."/>
            <person name="Chaudhuri R.R."/>
            <person name="La Ragione R."/>
            <person name="Hildebrand F."/>
            <person name="Pallen M.J."/>
        </authorList>
    </citation>
    <scope>NUCLEOTIDE SEQUENCE</scope>
    <source>
        <strain evidence="3">ChiBcec16-1751</strain>
    </source>
</reference>
<feature type="coiled-coil region" evidence="1">
    <location>
        <begin position="19"/>
        <end position="46"/>
    </location>
</feature>
<evidence type="ECO:0000313" key="3">
    <source>
        <dbReference type="EMBL" id="HIS65711.1"/>
    </source>
</evidence>
<dbReference type="EMBL" id="DVJJ01000155">
    <property type="protein sequence ID" value="HIS65711.1"/>
    <property type="molecule type" value="Genomic_DNA"/>
</dbReference>
<keyword evidence="2" id="KW-0812">Transmembrane</keyword>
<proteinExistence type="predicted"/>
<feature type="transmembrane region" description="Helical" evidence="2">
    <location>
        <begin position="51"/>
        <end position="73"/>
    </location>
</feature>
<accession>A0A9D1FBN7</accession>
<keyword evidence="1" id="KW-0175">Coiled coil</keyword>
<gene>
    <name evidence="3" type="ORF">IAA83_10160</name>
</gene>
<sequence>MRGEYEELTGEAEDPQVQIERLTLENQRLRKQIRQLKAAAKLNKKVEFSKLIFVGVSVVTVAIVLFSCRMIWITMDTSALGYLIPAVFTEMAAATGFYYSKAKAENKIKLMAAAGVQPEAANFNDM</sequence>
<evidence type="ECO:0000313" key="4">
    <source>
        <dbReference type="Proteomes" id="UP000886741"/>
    </source>
</evidence>
<feature type="transmembrane region" description="Helical" evidence="2">
    <location>
        <begin position="79"/>
        <end position="99"/>
    </location>
</feature>
<organism evidence="3 4">
    <name type="scientific">Candidatus Avoscillospira avistercoris</name>
    <dbReference type="NCBI Taxonomy" id="2840707"/>
    <lineage>
        <taxon>Bacteria</taxon>
        <taxon>Bacillati</taxon>
        <taxon>Bacillota</taxon>
        <taxon>Clostridia</taxon>
        <taxon>Eubacteriales</taxon>
        <taxon>Oscillospiraceae</taxon>
        <taxon>Oscillospiraceae incertae sedis</taxon>
        <taxon>Candidatus Avoscillospira</taxon>
    </lineage>
</organism>
<keyword evidence="2" id="KW-0472">Membrane</keyword>
<protein>
    <submittedName>
        <fullName evidence="3">Uncharacterized protein</fullName>
    </submittedName>
</protein>
<dbReference type="Proteomes" id="UP000886741">
    <property type="component" value="Unassembled WGS sequence"/>
</dbReference>
<name>A0A9D1FBN7_9FIRM</name>